<gene>
    <name evidence="3" type="ORF">Mal48_00490</name>
</gene>
<accession>A0A517QGR0</accession>
<evidence type="ECO:0000256" key="2">
    <source>
        <dbReference type="SAM" id="SignalP"/>
    </source>
</evidence>
<dbReference type="AlphaFoldDB" id="A0A517QGR0"/>
<reference evidence="3 4" key="1">
    <citation type="submission" date="2019-02" db="EMBL/GenBank/DDBJ databases">
        <title>Deep-cultivation of Planctomycetes and their phenomic and genomic characterization uncovers novel biology.</title>
        <authorList>
            <person name="Wiegand S."/>
            <person name="Jogler M."/>
            <person name="Boedeker C."/>
            <person name="Pinto D."/>
            <person name="Vollmers J."/>
            <person name="Rivas-Marin E."/>
            <person name="Kohn T."/>
            <person name="Peeters S.H."/>
            <person name="Heuer A."/>
            <person name="Rast P."/>
            <person name="Oberbeckmann S."/>
            <person name="Bunk B."/>
            <person name="Jeske O."/>
            <person name="Meyerdierks A."/>
            <person name="Storesund J.E."/>
            <person name="Kallscheuer N."/>
            <person name="Luecker S."/>
            <person name="Lage O.M."/>
            <person name="Pohl T."/>
            <person name="Merkel B.J."/>
            <person name="Hornburger P."/>
            <person name="Mueller R.-W."/>
            <person name="Bruemmer F."/>
            <person name="Labrenz M."/>
            <person name="Spormann A.M."/>
            <person name="Op den Camp H."/>
            <person name="Overmann J."/>
            <person name="Amann R."/>
            <person name="Jetten M.S.M."/>
            <person name="Mascher T."/>
            <person name="Medema M.H."/>
            <person name="Devos D.P."/>
            <person name="Kaster A.-K."/>
            <person name="Ovreas L."/>
            <person name="Rohde M."/>
            <person name="Galperin M.Y."/>
            <person name="Jogler C."/>
        </authorList>
    </citation>
    <scope>NUCLEOTIDE SEQUENCE [LARGE SCALE GENOMIC DNA]</scope>
    <source>
        <strain evidence="3 4">Mal48</strain>
    </source>
</reference>
<dbReference type="RefSeq" id="WP_145195026.1">
    <property type="nucleotide sequence ID" value="NZ_CP036267.1"/>
</dbReference>
<evidence type="ECO:0000313" key="4">
    <source>
        <dbReference type="Proteomes" id="UP000315724"/>
    </source>
</evidence>
<proteinExistence type="predicted"/>
<organism evidence="3 4">
    <name type="scientific">Thalassoglobus polymorphus</name>
    <dbReference type="NCBI Taxonomy" id="2527994"/>
    <lineage>
        <taxon>Bacteria</taxon>
        <taxon>Pseudomonadati</taxon>
        <taxon>Planctomycetota</taxon>
        <taxon>Planctomycetia</taxon>
        <taxon>Planctomycetales</taxon>
        <taxon>Planctomycetaceae</taxon>
        <taxon>Thalassoglobus</taxon>
    </lineage>
</organism>
<feature type="chain" id="PRO_5021777251" evidence="2">
    <location>
        <begin position="22"/>
        <end position="328"/>
    </location>
</feature>
<name>A0A517QGR0_9PLAN</name>
<evidence type="ECO:0000256" key="1">
    <source>
        <dbReference type="SAM" id="MobiDB-lite"/>
    </source>
</evidence>
<feature type="signal peptide" evidence="2">
    <location>
        <begin position="1"/>
        <end position="21"/>
    </location>
</feature>
<feature type="region of interest" description="Disordered" evidence="1">
    <location>
        <begin position="27"/>
        <end position="49"/>
    </location>
</feature>
<evidence type="ECO:0000313" key="3">
    <source>
        <dbReference type="EMBL" id="QDT30822.1"/>
    </source>
</evidence>
<keyword evidence="2" id="KW-0732">Signal</keyword>
<feature type="compositionally biased region" description="Polar residues" evidence="1">
    <location>
        <begin position="27"/>
        <end position="37"/>
    </location>
</feature>
<protein>
    <submittedName>
        <fullName evidence="3">Uncharacterized protein</fullName>
    </submittedName>
</protein>
<dbReference type="Gene3D" id="2.50.20.10">
    <property type="entry name" value="Lipoprotein localisation LolA/LolB/LppX"/>
    <property type="match status" value="1"/>
</dbReference>
<dbReference type="EMBL" id="CP036267">
    <property type="protein sequence ID" value="QDT30822.1"/>
    <property type="molecule type" value="Genomic_DNA"/>
</dbReference>
<dbReference type="Proteomes" id="UP000315724">
    <property type="component" value="Chromosome"/>
</dbReference>
<keyword evidence="4" id="KW-1185">Reference proteome</keyword>
<sequence precursor="true">MKNPYILTLALLLFIAGSMRAVTAWSQDANTPPADTSKTPEETDDKELAPPSEEALMVLQEARSRLLRYEFVQADLAQRISLGDFRFEATGKYYASHPFKTRLEYSVKLGEMEGVFLEVCDGQVLHTSRQITSASTGKKEDATPQIELTRRDIQKIISETNLHIDQPEAVRAAEIGIGGVPAILASLERVIIFDSIREEDEDGKPVVILQGRWNEEEKGKLLTGLGSLSTQVQQFLPDRVRVTFDKETLFPQKFQYLKKLSEERSTYSPLLTVEFSNVVINEPIPVQRFTYIPPPGMEERDETDTFIKGIQDAAAAPASPPPAETKQE</sequence>
<dbReference type="KEGG" id="tpol:Mal48_00490"/>
<dbReference type="OrthoDB" id="215442at2"/>